<keyword evidence="4" id="KW-0547">Nucleotide-binding</keyword>
<dbReference type="PROSITE" id="PS50016">
    <property type="entry name" value="ZF_PHD_2"/>
    <property type="match status" value="1"/>
</dbReference>
<dbReference type="SUPFAM" id="SSF52540">
    <property type="entry name" value="P-loop containing nucleoside triphosphate hydrolases"/>
    <property type="match status" value="2"/>
</dbReference>
<dbReference type="PROSITE" id="PS50013">
    <property type="entry name" value="CHROMO_2"/>
    <property type="match status" value="1"/>
</dbReference>
<dbReference type="InterPro" id="IPR013083">
    <property type="entry name" value="Znf_RING/FYVE/PHD"/>
</dbReference>
<dbReference type="Gene3D" id="2.40.50.40">
    <property type="match status" value="2"/>
</dbReference>
<dbReference type="GO" id="GO:0006338">
    <property type="term" value="P:chromatin remodeling"/>
    <property type="evidence" value="ECO:0000318"/>
    <property type="project" value="GO_Central"/>
</dbReference>
<dbReference type="SUPFAM" id="SSF47370">
    <property type="entry name" value="Bromodomain"/>
    <property type="match status" value="1"/>
</dbReference>
<evidence type="ECO:0000256" key="10">
    <source>
        <dbReference type="ARBA" id="ARBA00023242"/>
    </source>
</evidence>
<dbReference type="InParanoid" id="A0C011"/>
<dbReference type="GO" id="GO:0016887">
    <property type="term" value="F:ATP hydrolysis activity"/>
    <property type="evidence" value="ECO:0000318"/>
    <property type="project" value="GO_Central"/>
</dbReference>
<sequence>MSDLESENDPTNRQSDRLREKQKRKYNLMEEENYREEQNGISNERRSARAIKRNYAATMSEEEESMNEPTLESESRRIFVPEIDQILWRKTEPHTDTLQYLVKYKDRSYFHTEWLDELRILNEKNGKQKINRFNKVFDKRIMEEFEEVVDAQYFDPAFQEVDRVLSCTEIFPIVHPKKGSEMKGKWAESLTKVMSHLLNFSRNQVHFGVYFLESKAILDFGTINNRLYLGQYKTNNEFWNELGTVFRSANQEFQENSEMRQISDTLRECAIVLFNQWYEEAKKNYEQKLSQQRYINEEAYKNKVNDAHRNDIMPELKKEKINELVLNVLNIIDEKQYTIQENLSEIESIIYDKLNLKLEIKNQDFFDLEDYLRSQLQTKDVDVAQEMQLEMQDFQQQMDSVDPDIEAWNPGEKSFDWLQMDVLQFKILTEQEIQKLSQEPDRLYLVKWKHLSYLEATWEPESLIDCRQKIQEFKQFNRSLDKETRNLMMQQNSNHKTLVDFELGLRKKKLSNLQISEIRNQLYFLNQRKPPHEYTQLTQTIYKDRRLLRDYQLDSLNWLIRAWYEDRNVILADEMGLGKTIQTIAFLNHLYNFENYRGPFLIIAPLSTLQHWKRTVEEWTNLNAVLYYDQESSAGRALCRQYEFFYTDISMKGIVLQASEIYKFQILITSYEVFMQDFQAIFINIPFQYIVVDEAHKLKNSNARILQSLKKLCCQRTLLLTGTPIQNNTEELFSLLNFIEPYQFSNLISFKREYGQLETSDQVEKLNVLLKPYILRRQKEDVEQMIPPLQETIIDIEMTTIQKHIYKALYERNKSMLEQGFSQWAANAASLNNLEIQLRKCCNHPFLIQEMQNDLTKGCSNKNDYILKLVECSGKMILLDKLLNKFRNEGKKMLIFSQFTMMLSILEEYLKFRQVKYEKIDGQIKARERQNAIDRFNDPQKKREVFLLSTKAGGQGINLTAAEIVVIYDSDWNPQNDVQATARAHRIGQSKEVTVYRLITKDTYEAEMFERAIKKLGLDQAIFMSGQFKSCESSFKINKNDKKMSKQDMEVLLKNGIIGLISHNQNGDTFQEKNIDEILEKNSRTAKYSLINGTYTVSKQSFVSEKTDKSISIQDPNFWKIILKSQESRCQKLIKLFDIHMSLQEQKKYMEEVGDCVNSLIESKLSQSNYSTDDEQILTDLLNKINSSNYAKNYRELSMNWIYELSKPSRRIKKLTDMDLGRKQQRTVEIQGEDARRLASKSKEELIKKLCYVCERPNCSVFCMGHCRRAFHIACKDLLETTEYINIEGPDQDFLNNHSFPELNWSEEQLKENVNIRYSCPDCRNSLVVCLLCKTKGTYPPEKKQKEEVIASSDENDPLEDNVRKIKNKSAISKCSTANCNRYFHLNCIQANPLSKTLDSNVELFRCPSHVCVFCKVNSSNTTTALIHCVRCCRSFHSKCAPPEVKSKTQKIGKKVMICDLCAKQKEEKFEGKMIVKISIKGYQKKQKQAKLDFKQFGTTARTRRIYEKKNETTPNDRRQLDSSRSNSQDKIVKKVQRKQFKQDIHPYSYEELGIIPVKYFDYSKYTNDWCRYCGARFASNFTKGPWGSRTLCTIHYINWGQKKQLDLSEHIDTPKSPINRDDPTELQFLQRLKLFLYYRQKAKDPNFDPRKELNIYNDEQYQIFNND</sequence>
<dbReference type="InterPro" id="IPR016197">
    <property type="entry name" value="Chromo-like_dom_sf"/>
</dbReference>
<dbReference type="InterPro" id="IPR038718">
    <property type="entry name" value="SNF2-like_sf"/>
</dbReference>
<evidence type="ECO:0000256" key="8">
    <source>
        <dbReference type="ARBA" id="ARBA00022840"/>
    </source>
</evidence>
<evidence type="ECO:0000259" key="16">
    <source>
        <dbReference type="PROSITE" id="PS51194"/>
    </source>
</evidence>
<dbReference type="STRING" id="5888.A0C011"/>
<dbReference type="InterPro" id="IPR036427">
    <property type="entry name" value="Bromodomain-like_sf"/>
</dbReference>
<evidence type="ECO:0000256" key="2">
    <source>
        <dbReference type="ARBA" id="ARBA00022723"/>
    </source>
</evidence>
<dbReference type="InterPro" id="IPR000330">
    <property type="entry name" value="SNF2_N"/>
</dbReference>
<dbReference type="Pfam" id="PF00176">
    <property type="entry name" value="SNF2-rel_dom"/>
    <property type="match status" value="1"/>
</dbReference>
<dbReference type="PANTHER" id="PTHR45623">
    <property type="entry name" value="CHROMODOMAIN-HELICASE-DNA-BINDING PROTEIN 3-RELATED-RELATED"/>
    <property type="match status" value="1"/>
</dbReference>
<dbReference type="GO" id="GO:0140658">
    <property type="term" value="F:ATP-dependent chromatin remodeler activity"/>
    <property type="evidence" value="ECO:0000318"/>
    <property type="project" value="GO_Central"/>
</dbReference>
<evidence type="ECO:0000256" key="7">
    <source>
        <dbReference type="ARBA" id="ARBA00022833"/>
    </source>
</evidence>
<feature type="region of interest" description="Disordered" evidence="12">
    <location>
        <begin position="1"/>
        <end position="45"/>
    </location>
</feature>
<evidence type="ECO:0000313" key="18">
    <source>
        <dbReference type="Proteomes" id="UP000000600"/>
    </source>
</evidence>
<dbReference type="GO" id="GO:0000785">
    <property type="term" value="C:chromatin"/>
    <property type="evidence" value="ECO:0000318"/>
    <property type="project" value="GO_Central"/>
</dbReference>
<keyword evidence="5 11" id="KW-0863">Zinc-finger</keyword>
<keyword evidence="9" id="KW-0103">Bromodomain</keyword>
<dbReference type="InterPro" id="IPR014001">
    <property type="entry name" value="Helicase_ATP-bd"/>
</dbReference>
<feature type="domain" description="Chromo" evidence="13">
    <location>
        <begin position="422"/>
        <end position="485"/>
    </location>
</feature>
<evidence type="ECO:0000256" key="12">
    <source>
        <dbReference type="SAM" id="MobiDB-lite"/>
    </source>
</evidence>
<dbReference type="GO" id="GO:0005634">
    <property type="term" value="C:nucleus"/>
    <property type="evidence" value="ECO:0000318"/>
    <property type="project" value="GO_Central"/>
</dbReference>
<evidence type="ECO:0000256" key="1">
    <source>
        <dbReference type="ARBA" id="ARBA00004123"/>
    </source>
</evidence>
<evidence type="ECO:0000256" key="9">
    <source>
        <dbReference type="ARBA" id="ARBA00023117"/>
    </source>
</evidence>
<dbReference type="Gene3D" id="1.20.920.10">
    <property type="entry name" value="Bromodomain-like"/>
    <property type="match status" value="1"/>
</dbReference>
<evidence type="ECO:0000256" key="11">
    <source>
        <dbReference type="PROSITE-ProRule" id="PRU00146"/>
    </source>
</evidence>
<dbReference type="GeneID" id="5017310"/>
<accession>A0C011</accession>
<dbReference type="SUPFAM" id="SSF57903">
    <property type="entry name" value="FYVE/PHD zinc finger"/>
    <property type="match status" value="1"/>
</dbReference>
<dbReference type="Gene3D" id="3.30.40.10">
    <property type="entry name" value="Zinc/RING finger domain, C3HC4 (zinc finger)"/>
    <property type="match status" value="1"/>
</dbReference>
<dbReference type="KEGG" id="ptm:GSPATT00005981001"/>
<keyword evidence="2" id="KW-0479">Metal-binding</keyword>
<feature type="compositionally biased region" description="Basic and acidic residues" evidence="12">
    <location>
        <begin position="1508"/>
        <end position="1522"/>
    </location>
</feature>
<dbReference type="CDD" id="cd15566">
    <property type="entry name" value="PHD3_NSD"/>
    <property type="match status" value="1"/>
</dbReference>
<dbReference type="EMBL" id="CT868030">
    <property type="protein sequence ID" value="CAK64128.1"/>
    <property type="molecule type" value="Genomic_DNA"/>
</dbReference>
<dbReference type="InterPro" id="IPR055198">
    <property type="entry name" value="NSD_PHD"/>
</dbReference>
<feature type="compositionally biased region" description="Basic and acidic residues" evidence="12">
    <location>
        <begin position="35"/>
        <end position="45"/>
    </location>
</feature>
<dbReference type="InterPro" id="IPR001965">
    <property type="entry name" value="Znf_PHD"/>
</dbReference>
<organism evidence="17 18">
    <name type="scientific">Paramecium tetraurelia</name>
    <dbReference type="NCBI Taxonomy" id="5888"/>
    <lineage>
        <taxon>Eukaryota</taxon>
        <taxon>Sar</taxon>
        <taxon>Alveolata</taxon>
        <taxon>Ciliophora</taxon>
        <taxon>Intramacronucleata</taxon>
        <taxon>Oligohymenophorea</taxon>
        <taxon>Peniculida</taxon>
        <taxon>Parameciidae</taxon>
        <taxon>Paramecium</taxon>
    </lineage>
</organism>
<evidence type="ECO:0000259" key="14">
    <source>
        <dbReference type="PROSITE" id="PS50016"/>
    </source>
</evidence>
<dbReference type="InterPro" id="IPR027417">
    <property type="entry name" value="P-loop_NTPase"/>
</dbReference>
<dbReference type="RefSeq" id="XP_001431526.1">
    <property type="nucleotide sequence ID" value="XM_001431489.1"/>
</dbReference>
<feature type="region of interest" description="Disordered" evidence="12">
    <location>
        <begin position="1508"/>
        <end position="1532"/>
    </location>
</feature>
<evidence type="ECO:0000256" key="6">
    <source>
        <dbReference type="ARBA" id="ARBA00022801"/>
    </source>
</evidence>
<dbReference type="InterPro" id="IPR001650">
    <property type="entry name" value="Helicase_C-like"/>
</dbReference>
<proteinExistence type="predicted"/>
<protein>
    <submittedName>
        <fullName evidence="17">Uncharacterized protein</fullName>
    </submittedName>
</protein>
<name>A0C011_PARTE</name>
<keyword evidence="10" id="KW-0539">Nucleus</keyword>
<dbReference type="GO" id="GO:0008270">
    <property type="term" value="F:zinc ion binding"/>
    <property type="evidence" value="ECO:0007669"/>
    <property type="project" value="UniProtKB-KW"/>
</dbReference>
<comment type="subcellular location">
    <subcellularLocation>
        <location evidence="1">Nucleus</location>
    </subcellularLocation>
</comment>
<dbReference type="CDD" id="cd18793">
    <property type="entry name" value="SF2_C_SNF"/>
    <property type="match status" value="1"/>
</dbReference>
<dbReference type="Gene3D" id="3.40.50.300">
    <property type="entry name" value="P-loop containing nucleotide triphosphate hydrolases"/>
    <property type="match status" value="1"/>
</dbReference>
<dbReference type="InterPro" id="IPR000953">
    <property type="entry name" value="Chromo/chromo_shadow_dom"/>
</dbReference>
<dbReference type="Gene3D" id="3.40.50.10810">
    <property type="entry name" value="Tandem AAA-ATPase domain"/>
    <property type="match status" value="1"/>
</dbReference>
<dbReference type="GO" id="GO:0003682">
    <property type="term" value="F:chromatin binding"/>
    <property type="evidence" value="ECO:0000318"/>
    <property type="project" value="GO_Central"/>
</dbReference>
<dbReference type="SUPFAM" id="SSF54160">
    <property type="entry name" value="Chromo domain-like"/>
    <property type="match status" value="2"/>
</dbReference>
<keyword evidence="7" id="KW-0862">Zinc</keyword>
<evidence type="ECO:0000313" key="17">
    <source>
        <dbReference type="EMBL" id="CAK64128.1"/>
    </source>
</evidence>
<dbReference type="SMART" id="SM00487">
    <property type="entry name" value="DEXDc"/>
    <property type="match status" value="1"/>
</dbReference>
<dbReference type="Pfam" id="PF00385">
    <property type="entry name" value="Chromo"/>
    <property type="match status" value="1"/>
</dbReference>
<dbReference type="Proteomes" id="UP000000600">
    <property type="component" value="Unassembled WGS sequence"/>
</dbReference>
<dbReference type="InterPro" id="IPR011011">
    <property type="entry name" value="Znf_FYVE_PHD"/>
</dbReference>
<dbReference type="InterPro" id="IPR049730">
    <property type="entry name" value="SNF2/RAD54-like_C"/>
</dbReference>
<dbReference type="CDD" id="cd15565">
    <property type="entry name" value="PHD2_NSD"/>
    <property type="match status" value="1"/>
</dbReference>
<feature type="domain" description="PHD-type" evidence="14">
    <location>
        <begin position="1409"/>
        <end position="1465"/>
    </location>
</feature>
<evidence type="ECO:0000256" key="4">
    <source>
        <dbReference type="ARBA" id="ARBA00022741"/>
    </source>
</evidence>
<feature type="domain" description="Helicase C-terminal" evidence="16">
    <location>
        <begin position="878"/>
        <end position="1043"/>
    </location>
</feature>
<keyword evidence="8" id="KW-0067">ATP-binding</keyword>
<dbReference type="HOGENOM" id="CLU_003109_0_0_1"/>
<keyword evidence="6" id="KW-0378">Hydrolase</keyword>
<dbReference type="SMART" id="SM00298">
    <property type="entry name" value="CHROMO"/>
    <property type="match status" value="2"/>
</dbReference>
<dbReference type="CDD" id="cd17995">
    <property type="entry name" value="DEXHc_CHD6_7_8_9"/>
    <property type="match status" value="1"/>
</dbReference>
<gene>
    <name evidence="17" type="ORF">GSPATT00005981001</name>
</gene>
<dbReference type="InterPro" id="IPR019787">
    <property type="entry name" value="Znf_PHD-finger"/>
</dbReference>
<dbReference type="eggNOG" id="KOG0384">
    <property type="taxonomic scope" value="Eukaryota"/>
</dbReference>
<dbReference type="InterPro" id="IPR023780">
    <property type="entry name" value="Chromo_domain"/>
</dbReference>
<dbReference type="GO" id="GO:0003677">
    <property type="term" value="F:DNA binding"/>
    <property type="evidence" value="ECO:0000318"/>
    <property type="project" value="GO_Central"/>
</dbReference>
<feature type="domain" description="Helicase ATP-binding" evidence="15">
    <location>
        <begin position="560"/>
        <end position="742"/>
    </location>
</feature>
<dbReference type="SMART" id="SM00490">
    <property type="entry name" value="HELICc"/>
    <property type="match status" value="1"/>
</dbReference>
<keyword evidence="3" id="KW-0677">Repeat</keyword>
<dbReference type="PANTHER" id="PTHR45623:SF11">
    <property type="entry name" value="KISMET, ISOFORM C"/>
    <property type="match status" value="1"/>
</dbReference>
<keyword evidence="18" id="KW-1185">Reference proteome</keyword>
<dbReference type="SMART" id="SM00249">
    <property type="entry name" value="PHD"/>
    <property type="match status" value="3"/>
</dbReference>
<dbReference type="PROSITE" id="PS51192">
    <property type="entry name" value="HELICASE_ATP_BIND_1"/>
    <property type="match status" value="1"/>
</dbReference>
<evidence type="ECO:0000259" key="15">
    <source>
        <dbReference type="PROSITE" id="PS51192"/>
    </source>
</evidence>
<dbReference type="eggNOG" id="KOG1081">
    <property type="taxonomic scope" value="Eukaryota"/>
</dbReference>
<dbReference type="GO" id="GO:0042393">
    <property type="term" value="F:histone binding"/>
    <property type="evidence" value="ECO:0000318"/>
    <property type="project" value="GO_Central"/>
</dbReference>
<dbReference type="PROSITE" id="PS51194">
    <property type="entry name" value="HELICASE_CTER"/>
    <property type="match status" value="1"/>
</dbReference>
<evidence type="ECO:0000259" key="13">
    <source>
        <dbReference type="PROSITE" id="PS50013"/>
    </source>
</evidence>
<dbReference type="Pfam" id="PF00271">
    <property type="entry name" value="Helicase_C"/>
    <property type="match status" value="1"/>
</dbReference>
<evidence type="ECO:0000256" key="3">
    <source>
        <dbReference type="ARBA" id="ARBA00022737"/>
    </source>
</evidence>
<dbReference type="OrthoDB" id="5857104at2759"/>
<dbReference type="Pfam" id="PF22908">
    <property type="entry name" value="PHD_NSD"/>
    <property type="match status" value="1"/>
</dbReference>
<evidence type="ECO:0000256" key="5">
    <source>
        <dbReference type="ARBA" id="ARBA00022771"/>
    </source>
</evidence>
<dbReference type="OMA" id="VFRSANQ"/>
<reference evidence="17 18" key="1">
    <citation type="journal article" date="2006" name="Nature">
        <title>Global trends of whole-genome duplications revealed by the ciliate Paramecium tetraurelia.</title>
        <authorList>
            <consortium name="Genoscope"/>
            <person name="Aury J.-M."/>
            <person name="Jaillon O."/>
            <person name="Duret L."/>
            <person name="Noel B."/>
            <person name="Jubin C."/>
            <person name="Porcel B.M."/>
            <person name="Segurens B."/>
            <person name="Daubin V."/>
            <person name="Anthouard V."/>
            <person name="Aiach N."/>
            <person name="Arnaiz O."/>
            <person name="Billaut A."/>
            <person name="Beisson J."/>
            <person name="Blanc I."/>
            <person name="Bouhouche K."/>
            <person name="Camara F."/>
            <person name="Duharcourt S."/>
            <person name="Guigo R."/>
            <person name="Gogendeau D."/>
            <person name="Katinka M."/>
            <person name="Keller A.-M."/>
            <person name="Kissmehl R."/>
            <person name="Klotz C."/>
            <person name="Koll F."/>
            <person name="Le Moue A."/>
            <person name="Lepere C."/>
            <person name="Malinsky S."/>
            <person name="Nowacki M."/>
            <person name="Nowak J.K."/>
            <person name="Plattner H."/>
            <person name="Poulain J."/>
            <person name="Ruiz F."/>
            <person name="Serrano V."/>
            <person name="Zagulski M."/>
            <person name="Dessen P."/>
            <person name="Betermier M."/>
            <person name="Weissenbach J."/>
            <person name="Scarpelli C."/>
            <person name="Schachter V."/>
            <person name="Sperling L."/>
            <person name="Meyer E."/>
            <person name="Cohen J."/>
            <person name="Wincker P."/>
        </authorList>
    </citation>
    <scope>NUCLEOTIDE SEQUENCE [LARGE SCALE GENOMIC DNA]</scope>
    <source>
        <strain evidence="17 18">Stock d4-2</strain>
    </source>
</reference>
<dbReference type="GO" id="GO:0005524">
    <property type="term" value="F:ATP binding"/>
    <property type="evidence" value="ECO:0007669"/>
    <property type="project" value="UniProtKB-KW"/>
</dbReference>